<dbReference type="AlphaFoldDB" id="A0AAV7E863"/>
<keyword evidence="2" id="KW-0217">Developmental protein</keyword>
<keyword evidence="14" id="KW-1185">Reference proteome</keyword>
<evidence type="ECO:0000256" key="10">
    <source>
        <dbReference type="RuleBase" id="RU000682"/>
    </source>
</evidence>
<comment type="caution">
    <text evidence="13">The sequence shown here is derived from an EMBL/GenBank/DDBJ whole genome shotgun (WGS) entry which is preliminary data.</text>
</comment>
<dbReference type="PANTHER" id="PTHR45940">
    <property type="entry name" value="WUSCHEL-RELATED HOMEOBOX 1-RELATED"/>
    <property type="match status" value="1"/>
</dbReference>
<dbReference type="Gene3D" id="1.10.10.60">
    <property type="entry name" value="Homeodomain-like"/>
    <property type="match status" value="1"/>
</dbReference>
<organism evidence="13 14">
    <name type="scientific">Aristolochia fimbriata</name>
    <name type="common">White veined hardy Dutchman's pipe vine</name>
    <dbReference type="NCBI Taxonomy" id="158543"/>
    <lineage>
        <taxon>Eukaryota</taxon>
        <taxon>Viridiplantae</taxon>
        <taxon>Streptophyta</taxon>
        <taxon>Embryophyta</taxon>
        <taxon>Tracheophyta</taxon>
        <taxon>Spermatophyta</taxon>
        <taxon>Magnoliopsida</taxon>
        <taxon>Magnoliidae</taxon>
        <taxon>Piperales</taxon>
        <taxon>Aristolochiaceae</taxon>
        <taxon>Aristolochia</taxon>
    </lineage>
</organism>
<dbReference type="PANTHER" id="PTHR45940:SF6">
    <property type="entry name" value="WUSCHEL-RELATED HOMEOBOX 2"/>
    <property type="match status" value="1"/>
</dbReference>
<evidence type="ECO:0000256" key="1">
    <source>
        <dbReference type="ARBA" id="ARBA00004123"/>
    </source>
</evidence>
<feature type="DNA-binding region" description="Homeobox" evidence="9">
    <location>
        <begin position="26"/>
        <end position="90"/>
    </location>
</feature>
<proteinExistence type="inferred from homology"/>
<keyword evidence="7 9" id="KW-0539">Nucleus</keyword>
<dbReference type="EMBL" id="JAINDJ010000006">
    <property type="protein sequence ID" value="KAG9444904.1"/>
    <property type="molecule type" value="Genomic_DNA"/>
</dbReference>
<dbReference type="SMART" id="SM00389">
    <property type="entry name" value="HOX"/>
    <property type="match status" value="1"/>
</dbReference>
<dbReference type="InterPro" id="IPR009057">
    <property type="entry name" value="Homeodomain-like_sf"/>
</dbReference>
<dbReference type="FunFam" id="1.10.10.60:FF:000146">
    <property type="entry name" value="WUSCHEL-related homeobox 4"/>
    <property type="match status" value="1"/>
</dbReference>
<feature type="region of interest" description="Disordered" evidence="11">
    <location>
        <begin position="1"/>
        <end position="33"/>
    </location>
</feature>
<evidence type="ECO:0000256" key="4">
    <source>
        <dbReference type="ARBA" id="ARBA00023125"/>
    </source>
</evidence>
<sequence>MMETPAAAANNNSTASAGSSSTSSSTSSSRWNPTKEQINVLEGLYREGLRTPTAEQIQQITSRLKAYGHIEGKNVFYWFQNHKARQRQKQKQEGLLYVSRYFRHSSSSPILPSNTPCTNHQYVGCNPYCVPAPGMTALYSDQIPKLALPVPRNQHYYCFKPPTKILPPCDDHGHETLELFPLQPTGILAGIPSSSSSRDQVAESLTSSTITVEGSSNNMIVGDHQRFFNFFA</sequence>
<evidence type="ECO:0000313" key="14">
    <source>
        <dbReference type="Proteomes" id="UP000825729"/>
    </source>
</evidence>
<evidence type="ECO:0000256" key="9">
    <source>
        <dbReference type="PROSITE-ProRule" id="PRU00108"/>
    </source>
</evidence>
<evidence type="ECO:0000256" key="7">
    <source>
        <dbReference type="ARBA" id="ARBA00023242"/>
    </source>
</evidence>
<keyword evidence="5 9" id="KW-0371">Homeobox</keyword>
<dbReference type="InterPro" id="IPR001356">
    <property type="entry name" value="HD"/>
</dbReference>
<dbReference type="Proteomes" id="UP000825729">
    <property type="component" value="Unassembled WGS sequence"/>
</dbReference>
<dbReference type="SUPFAM" id="SSF46689">
    <property type="entry name" value="Homeodomain-like"/>
    <property type="match status" value="1"/>
</dbReference>
<dbReference type="InterPro" id="IPR044555">
    <property type="entry name" value="WUSCHEL-like"/>
</dbReference>
<protein>
    <recommendedName>
        <fullName evidence="12">Homeobox domain-containing protein</fullName>
    </recommendedName>
</protein>
<dbReference type="Pfam" id="PF00046">
    <property type="entry name" value="Homeodomain"/>
    <property type="match status" value="1"/>
</dbReference>
<gene>
    <name evidence="13" type="ORF">H6P81_016244</name>
</gene>
<dbReference type="GO" id="GO:0099402">
    <property type="term" value="P:plant organ development"/>
    <property type="evidence" value="ECO:0007669"/>
    <property type="project" value="InterPro"/>
</dbReference>
<comment type="subcellular location">
    <subcellularLocation>
        <location evidence="1 9 10">Nucleus</location>
    </subcellularLocation>
</comment>
<evidence type="ECO:0000256" key="6">
    <source>
        <dbReference type="ARBA" id="ARBA00023163"/>
    </source>
</evidence>
<evidence type="ECO:0000313" key="13">
    <source>
        <dbReference type="EMBL" id="KAG9444904.1"/>
    </source>
</evidence>
<evidence type="ECO:0000256" key="11">
    <source>
        <dbReference type="SAM" id="MobiDB-lite"/>
    </source>
</evidence>
<comment type="similarity">
    <text evidence="8">Belongs to the WUS homeobox family.</text>
</comment>
<name>A0AAV7E863_ARIFI</name>
<keyword evidence="4 9" id="KW-0238">DNA-binding</keyword>
<keyword evidence="6" id="KW-0804">Transcription</keyword>
<dbReference type="GO" id="GO:0005634">
    <property type="term" value="C:nucleus"/>
    <property type="evidence" value="ECO:0007669"/>
    <property type="project" value="UniProtKB-SubCell"/>
</dbReference>
<evidence type="ECO:0000256" key="3">
    <source>
        <dbReference type="ARBA" id="ARBA00023015"/>
    </source>
</evidence>
<reference evidence="13 14" key="1">
    <citation type="submission" date="2021-07" db="EMBL/GenBank/DDBJ databases">
        <title>The Aristolochia fimbriata genome: insights into angiosperm evolution, floral development and chemical biosynthesis.</title>
        <authorList>
            <person name="Jiao Y."/>
        </authorList>
    </citation>
    <scope>NUCLEOTIDE SEQUENCE [LARGE SCALE GENOMIC DNA]</scope>
    <source>
        <strain evidence="13">IBCAS-2021</strain>
        <tissue evidence="13">Leaf</tissue>
    </source>
</reference>
<feature type="domain" description="Homeobox" evidence="12">
    <location>
        <begin position="24"/>
        <end position="89"/>
    </location>
</feature>
<accession>A0AAV7E863</accession>
<feature type="compositionally biased region" description="Low complexity" evidence="11">
    <location>
        <begin position="1"/>
        <end position="29"/>
    </location>
</feature>
<dbReference type="PROSITE" id="PS50071">
    <property type="entry name" value="HOMEOBOX_2"/>
    <property type="match status" value="1"/>
</dbReference>
<evidence type="ECO:0000256" key="2">
    <source>
        <dbReference type="ARBA" id="ARBA00022473"/>
    </source>
</evidence>
<evidence type="ECO:0000256" key="8">
    <source>
        <dbReference type="ARBA" id="ARBA00024040"/>
    </source>
</evidence>
<keyword evidence="3" id="KW-0805">Transcription regulation</keyword>
<dbReference type="CDD" id="cd00086">
    <property type="entry name" value="homeodomain"/>
    <property type="match status" value="1"/>
</dbReference>
<evidence type="ECO:0000259" key="12">
    <source>
        <dbReference type="PROSITE" id="PS50071"/>
    </source>
</evidence>
<evidence type="ECO:0000256" key="5">
    <source>
        <dbReference type="ARBA" id="ARBA00023155"/>
    </source>
</evidence>
<dbReference type="GO" id="GO:0003700">
    <property type="term" value="F:DNA-binding transcription factor activity"/>
    <property type="evidence" value="ECO:0007669"/>
    <property type="project" value="InterPro"/>
</dbReference>
<dbReference type="GO" id="GO:0003677">
    <property type="term" value="F:DNA binding"/>
    <property type="evidence" value="ECO:0007669"/>
    <property type="project" value="UniProtKB-UniRule"/>
</dbReference>